<evidence type="ECO:0000313" key="6">
    <source>
        <dbReference type="Proteomes" id="UP000682733"/>
    </source>
</evidence>
<dbReference type="GO" id="GO:0016020">
    <property type="term" value="C:membrane"/>
    <property type="evidence" value="ECO:0007669"/>
    <property type="project" value="UniProtKB-SubCell"/>
</dbReference>
<dbReference type="AlphaFoldDB" id="A0A8S2YNH9"/>
<evidence type="ECO:0000256" key="3">
    <source>
        <dbReference type="ARBA" id="ARBA00022692"/>
    </source>
</evidence>
<dbReference type="Pfam" id="PF00153">
    <property type="entry name" value="Mito_carr"/>
    <property type="match status" value="1"/>
</dbReference>
<evidence type="ECO:0000256" key="1">
    <source>
        <dbReference type="ARBA" id="ARBA00004141"/>
    </source>
</evidence>
<protein>
    <submittedName>
        <fullName evidence="5">Uncharacterized protein</fullName>
    </submittedName>
</protein>
<dbReference type="Gene3D" id="1.50.40.10">
    <property type="entry name" value="Mitochondrial carrier domain"/>
    <property type="match status" value="1"/>
</dbReference>
<dbReference type="InterPro" id="IPR023395">
    <property type="entry name" value="MCP_dom_sf"/>
</dbReference>
<sequence length="118" mass="14228">MTSPQRTSITEFFRNNQTQLIKEFYRGTSAVFYRQNVSWVTFLYTDEVSKTKYRQYKQSEHLTHLDLFITGMCVGFVNTATMMPFDYVKTQKQKFYQNDKSVWEIIRITFKNDGIQRF</sequence>
<evidence type="ECO:0000313" key="5">
    <source>
        <dbReference type="EMBL" id="CAF4575466.1"/>
    </source>
</evidence>
<dbReference type="InterPro" id="IPR018108">
    <property type="entry name" value="MCP_transmembrane"/>
</dbReference>
<keyword evidence="4" id="KW-0472">Membrane</keyword>
<dbReference type="Proteomes" id="UP000682733">
    <property type="component" value="Unassembled WGS sequence"/>
</dbReference>
<feature type="non-terminal residue" evidence="5">
    <location>
        <position position="118"/>
    </location>
</feature>
<evidence type="ECO:0000256" key="4">
    <source>
        <dbReference type="ARBA" id="ARBA00023136"/>
    </source>
</evidence>
<keyword evidence="3" id="KW-0812">Transmembrane</keyword>
<dbReference type="SUPFAM" id="SSF103506">
    <property type="entry name" value="Mitochondrial carrier"/>
    <property type="match status" value="1"/>
</dbReference>
<evidence type="ECO:0000256" key="2">
    <source>
        <dbReference type="ARBA" id="ARBA00006375"/>
    </source>
</evidence>
<gene>
    <name evidence="5" type="ORF">TMI583_LOCUS50276</name>
</gene>
<comment type="subcellular location">
    <subcellularLocation>
        <location evidence="1">Membrane</location>
        <topology evidence="1">Multi-pass membrane protein</topology>
    </subcellularLocation>
</comment>
<comment type="similarity">
    <text evidence="2">Belongs to the mitochondrial carrier (TC 2.A.29) family.</text>
</comment>
<reference evidence="5" key="1">
    <citation type="submission" date="2021-02" db="EMBL/GenBank/DDBJ databases">
        <authorList>
            <person name="Nowell W R."/>
        </authorList>
    </citation>
    <scope>NUCLEOTIDE SEQUENCE</scope>
</reference>
<proteinExistence type="inferred from homology"/>
<name>A0A8S2YNH9_9BILA</name>
<accession>A0A8S2YNH9</accession>
<dbReference type="EMBL" id="CAJOBA010119135">
    <property type="protein sequence ID" value="CAF4575466.1"/>
    <property type="molecule type" value="Genomic_DNA"/>
</dbReference>
<organism evidence="5 6">
    <name type="scientific">Didymodactylos carnosus</name>
    <dbReference type="NCBI Taxonomy" id="1234261"/>
    <lineage>
        <taxon>Eukaryota</taxon>
        <taxon>Metazoa</taxon>
        <taxon>Spiralia</taxon>
        <taxon>Gnathifera</taxon>
        <taxon>Rotifera</taxon>
        <taxon>Eurotatoria</taxon>
        <taxon>Bdelloidea</taxon>
        <taxon>Philodinida</taxon>
        <taxon>Philodinidae</taxon>
        <taxon>Didymodactylos</taxon>
    </lineage>
</organism>
<comment type="caution">
    <text evidence="5">The sequence shown here is derived from an EMBL/GenBank/DDBJ whole genome shotgun (WGS) entry which is preliminary data.</text>
</comment>